<sequence length="71" mass="7799">TSTGVSPFFLNSGSHPNMPMSLLTPARGPNPLVNEFVQAQSETLILAKESLVVAQERRAASPDIHRREHDF</sequence>
<protein>
    <submittedName>
        <fullName evidence="1">Uncharacterized protein</fullName>
    </submittedName>
</protein>
<feature type="non-terminal residue" evidence="1">
    <location>
        <position position="1"/>
    </location>
</feature>
<name>A0ABQ7JI57_9FUNG</name>
<proteinExistence type="predicted"/>
<keyword evidence="2" id="KW-1185">Reference proteome</keyword>
<dbReference type="EMBL" id="JAAAIM010002105">
    <property type="protein sequence ID" value="KAG0274068.1"/>
    <property type="molecule type" value="Genomic_DNA"/>
</dbReference>
<evidence type="ECO:0000313" key="2">
    <source>
        <dbReference type="Proteomes" id="UP001194696"/>
    </source>
</evidence>
<gene>
    <name evidence="1" type="ORF">BGZ96_004539</name>
</gene>
<evidence type="ECO:0000313" key="1">
    <source>
        <dbReference type="EMBL" id="KAG0274068.1"/>
    </source>
</evidence>
<comment type="caution">
    <text evidence="1">The sequence shown here is derived from an EMBL/GenBank/DDBJ whole genome shotgun (WGS) entry which is preliminary data.</text>
</comment>
<organism evidence="1 2">
    <name type="scientific">Linnemannia gamsii</name>
    <dbReference type="NCBI Taxonomy" id="64522"/>
    <lineage>
        <taxon>Eukaryota</taxon>
        <taxon>Fungi</taxon>
        <taxon>Fungi incertae sedis</taxon>
        <taxon>Mucoromycota</taxon>
        <taxon>Mortierellomycotina</taxon>
        <taxon>Mortierellomycetes</taxon>
        <taxon>Mortierellales</taxon>
        <taxon>Mortierellaceae</taxon>
        <taxon>Linnemannia</taxon>
    </lineage>
</organism>
<reference evidence="1 2" key="1">
    <citation type="journal article" date="2020" name="Fungal Divers.">
        <title>Resolving the Mortierellaceae phylogeny through synthesis of multi-gene phylogenetics and phylogenomics.</title>
        <authorList>
            <person name="Vandepol N."/>
            <person name="Liber J."/>
            <person name="Desiro A."/>
            <person name="Na H."/>
            <person name="Kennedy M."/>
            <person name="Barry K."/>
            <person name="Grigoriev I.V."/>
            <person name="Miller A.N."/>
            <person name="O'Donnell K."/>
            <person name="Stajich J.E."/>
            <person name="Bonito G."/>
        </authorList>
    </citation>
    <scope>NUCLEOTIDE SEQUENCE [LARGE SCALE GENOMIC DNA]</scope>
    <source>
        <strain evidence="1 2">AD045</strain>
    </source>
</reference>
<accession>A0ABQ7JI57</accession>
<dbReference type="Proteomes" id="UP001194696">
    <property type="component" value="Unassembled WGS sequence"/>
</dbReference>